<dbReference type="OrthoDB" id="583582at2"/>
<dbReference type="KEGG" id="mpro:BJP34_08930"/>
<gene>
    <name evidence="1" type="ORF">BJP34_08930</name>
</gene>
<evidence type="ECO:0000313" key="2">
    <source>
        <dbReference type="Proteomes" id="UP000177870"/>
    </source>
</evidence>
<protein>
    <submittedName>
        <fullName evidence="1">Uncharacterized protein</fullName>
    </submittedName>
</protein>
<accession>A0A1D8TPG7</accession>
<dbReference type="RefSeq" id="WP_070392042.1">
    <property type="nucleotide sequence ID" value="NZ_CP017599.1"/>
</dbReference>
<dbReference type="Proteomes" id="UP000177870">
    <property type="component" value="Chromosome"/>
</dbReference>
<reference evidence="2" key="1">
    <citation type="submission" date="2016-10" db="EMBL/GenBank/DDBJ databases">
        <title>Comparative genomics uncovers the prolific and rare metabolic potential of the cyanobacterial genus Moorea.</title>
        <authorList>
            <person name="Leao T."/>
            <person name="Castelao G."/>
            <person name="Korobeynikov A."/>
            <person name="Monroe E.A."/>
            <person name="Podell S."/>
            <person name="Glukhov E."/>
            <person name="Allen E."/>
            <person name="Gerwick W.H."/>
            <person name="Gerwick L."/>
        </authorList>
    </citation>
    <scope>NUCLEOTIDE SEQUENCE [LARGE SCALE GENOMIC DNA]</scope>
    <source>
        <strain evidence="2">PAL-8-15-08-1</strain>
    </source>
</reference>
<evidence type="ECO:0000313" key="1">
    <source>
        <dbReference type="EMBL" id="AOW99560.1"/>
    </source>
</evidence>
<name>A0A1D8TPG7_9CYAN</name>
<dbReference type="EMBL" id="CP017599">
    <property type="protein sequence ID" value="AOW99560.1"/>
    <property type="molecule type" value="Genomic_DNA"/>
</dbReference>
<organism evidence="1 2">
    <name type="scientific">Moorena producens PAL-8-15-08-1</name>
    <dbReference type="NCBI Taxonomy" id="1458985"/>
    <lineage>
        <taxon>Bacteria</taxon>
        <taxon>Bacillati</taxon>
        <taxon>Cyanobacteriota</taxon>
        <taxon>Cyanophyceae</taxon>
        <taxon>Coleofasciculales</taxon>
        <taxon>Coleofasciculaceae</taxon>
        <taxon>Moorena</taxon>
    </lineage>
</organism>
<proteinExistence type="predicted"/>
<dbReference type="AlphaFoldDB" id="A0A1D8TPG7"/>
<sequence>MDYTKIMDYTEILKKAFNWGQKNHPESSINHHAAFANSVGYLVTGGSGGYGGPSIREHCVSHALAGDGFNVPTDTNIGVMTVQFPDGRLPRGGEWSFQKACEFAEPICYGILPAIAVKVYQTEHCFGDDPEDLKEIENRQRNL</sequence>